<dbReference type="InterPro" id="IPR013083">
    <property type="entry name" value="Znf_RING/FYVE/PHD"/>
</dbReference>
<comment type="caution">
    <text evidence="8">The sequence shown here is derived from an EMBL/GenBank/DDBJ whole genome shotgun (WGS) entry which is preliminary data.</text>
</comment>
<dbReference type="InterPro" id="IPR001841">
    <property type="entry name" value="Znf_RING"/>
</dbReference>
<evidence type="ECO:0000259" key="7">
    <source>
        <dbReference type="PROSITE" id="PS50145"/>
    </source>
</evidence>
<dbReference type="InterPro" id="IPR001293">
    <property type="entry name" value="Znf_TRAF"/>
</dbReference>
<dbReference type="SUPFAM" id="SSF57850">
    <property type="entry name" value="RING/U-box"/>
    <property type="match status" value="1"/>
</dbReference>
<sequence>MARCHRFHNDPADPAMQFSELGGATNKVPRGPLRKELCLEPIFSEWICCLCADLLHDPVSIFPCQHEVCAACFASHCYSSSSMSVTSGRCPVKGCTNWHISGSVPARDTATRIAALRVRCPNGLSFDVTEYRYRRISARGSQPMPSYAAVPGQSLFSPPGWGGGGGFPPAAVYGMPGPAPEGGAGAPPAVCREDITFATLEEHLQVCGFALQVCRNKAYGCTKVVMRQEVIAHDQQCEWRLVACASCSTRVPLAEMEEHRRTFCLSSIIPCEYKDLGCDLSLPRIDMPAHVQACVFKYSEVQTLLKEFEKEKRCFEETLNNARQETSGFQAQFDYYSRKILEVKAEIQSMASA</sequence>
<dbReference type="Gramene" id="GBG70608">
    <property type="protein sequence ID" value="GBG70608"/>
    <property type="gene ID" value="CBR_g6735"/>
</dbReference>
<evidence type="ECO:0000313" key="8">
    <source>
        <dbReference type="EMBL" id="GBG70608.1"/>
    </source>
</evidence>
<dbReference type="SUPFAM" id="SSF49599">
    <property type="entry name" value="TRAF domain-like"/>
    <property type="match status" value="2"/>
</dbReference>
<dbReference type="Pfam" id="PF02176">
    <property type="entry name" value="zf-TRAF"/>
    <property type="match status" value="1"/>
</dbReference>
<dbReference type="PROSITE" id="PS50089">
    <property type="entry name" value="ZF_RING_2"/>
    <property type="match status" value="1"/>
</dbReference>
<keyword evidence="5" id="KW-0175">Coiled coil</keyword>
<evidence type="ECO:0000313" key="9">
    <source>
        <dbReference type="Proteomes" id="UP000265515"/>
    </source>
</evidence>
<proteinExistence type="predicted"/>
<protein>
    <recommendedName>
        <fullName evidence="10">RING-type domain-containing protein</fullName>
    </recommendedName>
</protein>
<evidence type="ECO:0000256" key="3">
    <source>
        <dbReference type="ARBA" id="ARBA00022833"/>
    </source>
</evidence>
<dbReference type="PANTHER" id="PTHR10131">
    <property type="entry name" value="TNF RECEPTOR ASSOCIATED FACTOR"/>
    <property type="match status" value="1"/>
</dbReference>
<feature type="domain" description="RING-type" evidence="6">
    <location>
        <begin position="48"/>
        <end position="92"/>
    </location>
</feature>
<dbReference type="OrthoDB" id="1305878at2759"/>
<dbReference type="OMA" id="HIDECEY"/>
<feature type="zinc finger region" description="TRAF-type" evidence="4">
    <location>
        <begin position="232"/>
        <end position="287"/>
    </location>
</feature>
<feature type="coiled-coil region" evidence="5">
    <location>
        <begin position="298"/>
        <end position="325"/>
    </location>
</feature>
<evidence type="ECO:0008006" key="10">
    <source>
        <dbReference type="Google" id="ProtNLM"/>
    </source>
</evidence>
<evidence type="ECO:0000256" key="2">
    <source>
        <dbReference type="ARBA" id="ARBA00022771"/>
    </source>
</evidence>
<dbReference type="AlphaFoldDB" id="A0A388KKT5"/>
<keyword evidence="1 4" id="KW-0479">Metal-binding</keyword>
<evidence type="ECO:0000256" key="1">
    <source>
        <dbReference type="ARBA" id="ARBA00022723"/>
    </source>
</evidence>
<name>A0A388KKT5_CHABU</name>
<dbReference type="Gene3D" id="3.30.40.10">
    <property type="entry name" value="Zinc/RING finger domain, C3HC4 (zinc finger)"/>
    <property type="match status" value="3"/>
</dbReference>
<keyword evidence="2 4" id="KW-0863">Zinc-finger</keyword>
<dbReference type="GO" id="GO:0008270">
    <property type="term" value="F:zinc ion binding"/>
    <property type="evidence" value="ECO:0007669"/>
    <property type="project" value="UniProtKB-KW"/>
</dbReference>
<keyword evidence="9" id="KW-1185">Reference proteome</keyword>
<organism evidence="8 9">
    <name type="scientific">Chara braunii</name>
    <name type="common">Braun's stonewort</name>
    <dbReference type="NCBI Taxonomy" id="69332"/>
    <lineage>
        <taxon>Eukaryota</taxon>
        <taxon>Viridiplantae</taxon>
        <taxon>Streptophyta</taxon>
        <taxon>Charophyceae</taxon>
        <taxon>Charales</taxon>
        <taxon>Characeae</taxon>
        <taxon>Chara</taxon>
    </lineage>
</organism>
<feature type="domain" description="TRAF-type" evidence="7">
    <location>
        <begin position="232"/>
        <end position="287"/>
    </location>
</feature>
<dbReference type="PROSITE" id="PS50145">
    <property type="entry name" value="ZF_TRAF"/>
    <property type="match status" value="1"/>
</dbReference>
<reference evidence="8 9" key="1">
    <citation type="journal article" date="2018" name="Cell">
        <title>The Chara Genome: Secondary Complexity and Implications for Plant Terrestrialization.</title>
        <authorList>
            <person name="Nishiyama T."/>
            <person name="Sakayama H."/>
            <person name="Vries J.D."/>
            <person name="Buschmann H."/>
            <person name="Saint-Marcoux D."/>
            <person name="Ullrich K.K."/>
            <person name="Haas F.B."/>
            <person name="Vanderstraeten L."/>
            <person name="Becker D."/>
            <person name="Lang D."/>
            <person name="Vosolsobe S."/>
            <person name="Rombauts S."/>
            <person name="Wilhelmsson P.K.I."/>
            <person name="Janitza P."/>
            <person name="Kern R."/>
            <person name="Heyl A."/>
            <person name="Rumpler F."/>
            <person name="Villalobos L.I.A.C."/>
            <person name="Clay J.M."/>
            <person name="Skokan R."/>
            <person name="Toyoda A."/>
            <person name="Suzuki Y."/>
            <person name="Kagoshima H."/>
            <person name="Schijlen E."/>
            <person name="Tajeshwar N."/>
            <person name="Catarino B."/>
            <person name="Hetherington A.J."/>
            <person name="Saltykova A."/>
            <person name="Bonnot C."/>
            <person name="Breuninger H."/>
            <person name="Symeonidi A."/>
            <person name="Radhakrishnan G.V."/>
            <person name="Van Nieuwerburgh F."/>
            <person name="Deforce D."/>
            <person name="Chang C."/>
            <person name="Karol K.G."/>
            <person name="Hedrich R."/>
            <person name="Ulvskov P."/>
            <person name="Glockner G."/>
            <person name="Delwiche C.F."/>
            <person name="Petrasek J."/>
            <person name="Van de Peer Y."/>
            <person name="Friml J."/>
            <person name="Beilby M."/>
            <person name="Dolan L."/>
            <person name="Kohara Y."/>
            <person name="Sugano S."/>
            <person name="Fujiyama A."/>
            <person name="Delaux P.-M."/>
            <person name="Quint M."/>
            <person name="TheiBen G."/>
            <person name="Hagemann M."/>
            <person name="Harholt J."/>
            <person name="Dunand C."/>
            <person name="Zachgo S."/>
            <person name="Langdale J."/>
            <person name="Maumus F."/>
            <person name="Straeten D.V.D."/>
            <person name="Gould S.B."/>
            <person name="Rensing S.A."/>
        </authorList>
    </citation>
    <scope>NUCLEOTIDE SEQUENCE [LARGE SCALE GENOMIC DNA]</scope>
    <source>
        <strain evidence="8 9">S276</strain>
    </source>
</reference>
<keyword evidence="3 4" id="KW-0862">Zinc</keyword>
<evidence type="ECO:0000256" key="4">
    <source>
        <dbReference type="PROSITE-ProRule" id="PRU00207"/>
    </source>
</evidence>
<dbReference type="PANTHER" id="PTHR10131:SF94">
    <property type="entry name" value="TNF RECEPTOR-ASSOCIATED FACTOR 4"/>
    <property type="match status" value="1"/>
</dbReference>
<accession>A0A388KKT5</accession>
<dbReference type="EMBL" id="BFEA01000133">
    <property type="protein sequence ID" value="GBG70608.1"/>
    <property type="molecule type" value="Genomic_DNA"/>
</dbReference>
<evidence type="ECO:0000259" key="6">
    <source>
        <dbReference type="PROSITE" id="PS50089"/>
    </source>
</evidence>
<evidence type="ECO:0000256" key="5">
    <source>
        <dbReference type="SAM" id="Coils"/>
    </source>
</evidence>
<gene>
    <name evidence="8" type="ORF">CBR_g6735</name>
</gene>
<dbReference type="Proteomes" id="UP000265515">
    <property type="component" value="Unassembled WGS sequence"/>
</dbReference>